<dbReference type="InterPro" id="IPR051703">
    <property type="entry name" value="NF-kappa-B_Signaling_Reg"/>
</dbReference>
<keyword evidence="3" id="KW-0862">Zinc</keyword>
<dbReference type="PANTHER" id="PTHR46609:SF8">
    <property type="entry name" value="YQAJ VIRAL RECOMBINASE DOMAIN-CONTAINING PROTEIN"/>
    <property type="match status" value="1"/>
</dbReference>
<accession>A0A164KXS4</accession>
<evidence type="ECO:0000256" key="2">
    <source>
        <dbReference type="ARBA" id="ARBA00022771"/>
    </source>
</evidence>
<dbReference type="InterPro" id="IPR011011">
    <property type="entry name" value="Znf_FYVE_PHD"/>
</dbReference>
<dbReference type="Proteomes" id="UP000076858">
    <property type="component" value="Unassembled WGS sequence"/>
</dbReference>
<protein>
    <recommendedName>
        <fullName evidence="5">Zinc finger PHD-type domain-containing protein</fullName>
    </recommendedName>
</protein>
<dbReference type="InterPro" id="IPR019786">
    <property type="entry name" value="Zinc_finger_PHD-type_CS"/>
</dbReference>
<dbReference type="Gene3D" id="3.90.320.10">
    <property type="match status" value="1"/>
</dbReference>
<keyword evidence="2" id="KW-0863">Zinc-finger</keyword>
<reference evidence="6 7" key="1">
    <citation type="submission" date="2016-03" db="EMBL/GenBank/DDBJ databases">
        <title>EvidentialGene: Evidence-directed Construction of Genes on Genomes.</title>
        <authorList>
            <person name="Gilbert D.G."/>
            <person name="Choi J.-H."/>
            <person name="Mockaitis K."/>
            <person name="Colbourne J."/>
            <person name="Pfrender M."/>
        </authorList>
    </citation>
    <scope>NUCLEOTIDE SEQUENCE [LARGE SCALE GENOMIC DNA]</scope>
    <source>
        <strain evidence="6 7">Xinb3</strain>
        <tissue evidence="6">Complete organism</tissue>
    </source>
</reference>
<dbReference type="EMBL" id="LRGB01003241">
    <property type="protein sequence ID" value="KZS03623.1"/>
    <property type="molecule type" value="Genomic_DNA"/>
</dbReference>
<dbReference type="AlphaFoldDB" id="A0A164KXS4"/>
<proteinExistence type="predicted"/>
<evidence type="ECO:0000313" key="6">
    <source>
        <dbReference type="EMBL" id="KZS03623.1"/>
    </source>
</evidence>
<dbReference type="InterPro" id="IPR011335">
    <property type="entry name" value="Restrct_endonuc-II-like"/>
</dbReference>
<dbReference type="SUPFAM" id="SSF52980">
    <property type="entry name" value="Restriction endonuclease-like"/>
    <property type="match status" value="1"/>
</dbReference>
<gene>
    <name evidence="6" type="ORF">APZ42_033610</name>
</gene>
<feature type="compositionally biased region" description="Polar residues" evidence="4">
    <location>
        <begin position="1"/>
        <end position="11"/>
    </location>
</feature>
<evidence type="ECO:0000256" key="1">
    <source>
        <dbReference type="ARBA" id="ARBA00022723"/>
    </source>
</evidence>
<dbReference type="OrthoDB" id="6356979at2759"/>
<organism evidence="6 7">
    <name type="scientific">Daphnia magna</name>
    <dbReference type="NCBI Taxonomy" id="35525"/>
    <lineage>
        <taxon>Eukaryota</taxon>
        <taxon>Metazoa</taxon>
        <taxon>Ecdysozoa</taxon>
        <taxon>Arthropoda</taxon>
        <taxon>Crustacea</taxon>
        <taxon>Branchiopoda</taxon>
        <taxon>Diplostraca</taxon>
        <taxon>Cladocera</taxon>
        <taxon>Anomopoda</taxon>
        <taxon>Daphniidae</taxon>
        <taxon>Daphnia</taxon>
    </lineage>
</organism>
<dbReference type="InterPro" id="IPR013083">
    <property type="entry name" value="Znf_RING/FYVE/PHD"/>
</dbReference>
<dbReference type="SMART" id="SM00249">
    <property type="entry name" value="PHD"/>
    <property type="match status" value="1"/>
</dbReference>
<dbReference type="GO" id="GO:0008270">
    <property type="term" value="F:zinc ion binding"/>
    <property type="evidence" value="ECO:0007669"/>
    <property type="project" value="UniProtKB-KW"/>
</dbReference>
<dbReference type="PANTHER" id="PTHR46609">
    <property type="entry name" value="EXONUCLEASE, PHAGE-TYPE/RECB, C-TERMINAL DOMAIN-CONTAINING PROTEIN"/>
    <property type="match status" value="1"/>
</dbReference>
<dbReference type="SUPFAM" id="SSF57903">
    <property type="entry name" value="FYVE/PHD zinc finger"/>
    <property type="match status" value="1"/>
</dbReference>
<evidence type="ECO:0000256" key="3">
    <source>
        <dbReference type="ARBA" id="ARBA00022833"/>
    </source>
</evidence>
<keyword evidence="1" id="KW-0479">Metal-binding</keyword>
<keyword evidence="7" id="KW-1185">Reference proteome</keyword>
<dbReference type="InterPro" id="IPR001965">
    <property type="entry name" value="Znf_PHD"/>
</dbReference>
<dbReference type="Gene3D" id="3.30.40.10">
    <property type="entry name" value="Zinc/RING finger domain, C3HC4 (zinc finger)"/>
    <property type="match status" value="1"/>
</dbReference>
<dbReference type="GO" id="GO:0006281">
    <property type="term" value="P:DNA repair"/>
    <property type="evidence" value="ECO:0007669"/>
    <property type="project" value="UniProtKB-ARBA"/>
</dbReference>
<evidence type="ECO:0000313" key="7">
    <source>
        <dbReference type="Proteomes" id="UP000076858"/>
    </source>
</evidence>
<feature type="region of interest" description="Disordered" evidence="4">
    <location>
        <begin position="1"/>
        <end position="21"/>
    </location>
</feature>
<dbReference type="PROSITE" id="PS01359">
    <property type="entry name" value="ZF_PHD_1"/>
    <property type="match status" value="1"/>
</dbReference>
<dbReference type="STRING" id="35525.A0A164KXS4"/>
<feature type="domain" description="Zinc finger PHD-type" evidence="5">
    <location>
        <begin position="232"/>
        <end position="280"/>
    </location>
</feature>
<sequence>MVETVSQLKNTQKNKSKKLRVDTSPISTDAFNVMMEEYMNSGIQSALLTVLPVSGLQQKLHPFAIESYSTKSALQNFHKSLTRKTSYQIQFQMMVCQVDVCFFIVYTKVDMVFLTVNCDTNFQRETIPNCKDFAKTVILPELIGKFYTETRYGKQVNVANELQLPSTSINIQNEEQSVNNGANRNVLMNLDTNISTVDSSNVISSNHSIHISDKNPLPFITQSSSCSTFYGPCFCNVHRANETMVVCCSPSCRVKTYHISCLLTLGEKRFGENWTCDDCKQQRKKVVKVRKPLKSVN</sequence>
<evidence type="ECO:0000259" key="5">
    <source>
        <dbReference type="SMART" id="SM00249"/>
    </source>
</evidence>
<evidence type="ECO:0000256" key="4">
    <source>
        <dbReference type="SAM" id="MobiDB-lite"/>
    </source>
</evidence>
<name>A0A164KXS4_9CRUS</name>
<comment type="caution">
    <text evidence="6">The sequence shown here is derived from an EMBL/GenBank/DDBJ whole genome shotgun (WGS) entry which is preliminary data.</text>
</comment>
<dbReference type="InterPro" id="IPR011604">
    <property type="entry name" value="PDDEXK-like_dom_sf"/>
</dbReference>